<dbReference type="Gene3D" id="1.20.58.1360">
    <property type="match status" value="1"/>
</dbReference>
<evidence type="ECO:0000256" key="1">
    <source>
        <dbReference type="ARBA" id="ARBA00004123"/>
    </source>
</evidence>
<dbReference type="InterPro" id="IPR019787">
    <property type="entry name" value="Znf_PHD-finger"/>
</dbReference>
<evidence type="ECO:0000256" key="9">
    <source>
        <dbReference type="ARBA" id="ARBA00023015"/>
    </source>
</evidence>
<evidence type="ECO:0000256" key="12">
    <source>
        <dbReference type="SAM" id="MobiDB-lite"/>
    </source>
</evidence>
<dbReference type="SUPFAM" id="SSF51197">
    <property type="entry name" value="Clavaminate synthase-like"/>
    <property type="match status" value="1"/>
</dbReference>
<feature type="region of interest" description="Disordered" evidence="12">
    <location>
        <begin position="889"/>
        <end position="929"/>
    </location>
</feature>
<evidence type="ECO:0000259" key="13">
    <source>
        <dbReference type="PROSITE" id="PS51184"/>
    </source>
</evidence>
<dbReference type="InterPro" id="IPR050690">
    <property type="entry name" value="JHDM1_Histone_Demethylase"/>
</dbReference>
<dbReference type="PROSITE" id="PS51184">
    <property type="entry name" value="JMJC"/>
    <property type="match status" value="1"/>
</dbReference>
<dbReference type="EMBL" id="WIXE01002378">
    <property type="protein sequence ID" value="KAK5984875.1"/>
    <property type="molecule type" value="Genomic_DNA"/>
</dbReference>
<accession>A0AAN8G2B1</accession>
<dbReference type="PANTHER" id="PTHR23123">
    <property type="entry name" value="PHD/F-BOX CONTAINING PROTEIN"/>
    <property type="match status" value="1"/>
</dbReference>
<keyword evidence="2" id="KW-0479">Metal-binding</keyword>
<keyword evidence="4" id="KW-0862">Zinc</keyword>
<comment type="caution">
    <text evidence="14">The sequence shown here is derived from an EMBL/GenBank/DDBJ whole genome shotgun (WGS) entry which is preliminary data.</text>
</comment>
<dbReference type="GO" id="GO:0051213">
    <property type="term" value="F:dioxygenase activity"/>
    <property type="evidence" value="ECO:0007669"/>
    <property type="project" value="UniProtKB-KW"/>
</dbReference>
<keyword evidence="15" id="KW-1185">Reference proteome</keyword>
<evidence type="ECO:0000256" key="4">
    <source>
        <dbReference type="ARBA" id="ARBA00022833"/>
    </source>
</evidence>
<evidence type="ECO:0000256" key="7">
    <source>
        <dbReference type="ARBA" id="ARBA00023002"/>
    </source>
</evidence>
<feature type="region of interest" description="Disordered" evidence="12">
    <location>
        <begin position="701"/>
        <end position="758"/>
    </location>
</feature>
<keyword evidence="8" id="KW-0408">Iron</keyword>
<dbReference type="InterPro" id="IPR019786">
    <property type="entry name" value="Zinc_finger_PHD-type_CS"/>
</dbReference>
<dbReference type="InterPro" id="IPR001965">
    <property type="entry name" value="Znf_PHD"/>
</dbReference>
<dbReference type="SMART" id="SM00558">
    <property type="entry name" value="JmjC"/>
    <property type="match status" value="1"/>
</dbReference>
<evidence type="ECO:0000313" key="15">
    <source>
        <dbReference type="Proteomes" id="UP001331761"/>
    </source>
</evidence>
<evidence type="ECO:0000256" key="6">
    <source>
        <dbReference type="ARBA" id="ARBA00022964"/>
    </source>
</evidence>
<keyword evidence="9" id="KW-0805">Transcription regulation</keyword>
<keyword evidence="5" id="KW-0156">Chromatin regulator</keyword>
<evidence type="ECO:0000256" key="5">
    <source>
        <dbReference type="ARBA" id="ARBA00022853"/>
    </source>
</evidence>
<dbReference type="InterPro" id="IPR011011">
    <property type="entry name" value="Znf_FYVE_PHD"/>
</dbReference>
<dbReference type="Pfam" id="PF17811">
    <property type="entry name" value="JHD"/>
    <property type="match status" value="1"/>
</dbReference>
<dbReference type="PROSITE" id="PS01359">
    <property type="entry name" value="ZF_PHD_1"/>
    <property type="match status" value="1"/>
</dbReference>
<dbReference type="Gene3D" id="3.30.40.10">
    <property type="entry name" value="Zinc/RING finger domain, C3HC4 (zinc finger)"/>
    <property type="match status" value="1"/>
</dbReference>
<name>A0AAN8G2B1_TRICO</name>
<gene>
    <name evidence="14" type="ORF">GCK32_006374</name>
</gene>
<dbReference type="Pfam" id="PF00628">
    <property type="entry name" value="PHD"/>
    <property type="match status" value="1"/>
</dbReference>
<evidence type="ECO:0000313" key="14">
    <source>
        <dbReference type="EMBL" id="KAK5984875.1"/>
    </source>
</evidence>
<dbReference type="GO" id="GO:0005634">
    <property type="term" value="C:nucleus"/>
    <property type="evidence" value="ECO:0007669"/>
    <property type="project" value="UniProtKB-SubCell"/>
</dbReference>
<dbReference type="InterPro" id="IPR003347">
    <property type="entry name" value="JmjC_dom"/>
</dbReference>
<feature type="domain" description="JmjC" evidence="13">
    <location>
        <begin position="457"/>
        <end position="612"/>
    </location>
</feature>
<dbReference type="GO" id="GO:0008270">
    <property type="term" value="F:zinc ion binding"/>
    <property type="evidence" value="ECO:0007669"/>
    <property type="project" value="UniProtKB-KW"/>
</dbReference>
<proteinExistence type="predicted"/>
<protein>
    <submittedName>
        <fullName evidence="14">PHD-finger</fullName>
    </submittedName>
</protein>
<dbReference type="SUPFAM" id="SSF57903">
    <property type="entry name" value="FYVE/PHD zinc finger"/>
    <property type="match status" value="1"/>
</dbReference>
<dbReference type="SMART" id="SM00249">
    <property type="entry name" value="PHD"/>
    <property type="match status" value="1"/>
</dbReference>
<keyword evidence="3" id="KW-0863">Zinc-finger</keyword>
<reference evidence="14 15" key="1">
    <citation type="submission" date="2019-10" db="EMBL/GenBank/DDBJ databases">
        <title>Assembly and Annotation for the nematode Trichostrongylus colubriformis.</title>
        <authorList>
            <person name="Martin J."/>
        </authorList>
    </citation>
    <scope>NUCLEOTIDE SEQUENCE [LARGE SCALE GENOMIC DNA]</scope>
    <source>
        <strain evidence="14">G859</strain>
        <tissue evidence="14">Whole worm</tissue>
    </source>
</reference>
<organism evidence="14 15">
    <name type="scientific">Trichostrongylus colubriformis</name>
    <name type="common">Black scour worm</name>
    <dbReference type="NCBI Taxonomy" id="6319"/>
    <lineage>
        <taxon>Eukaryota</taxon>
        <taxon>Metazoa</taxon>
        <taxon>Ecdysozoa</taxon>
        <taxon>Nematoda</taxon>
        <taxon>Chromadorea</taxon>
        <taxon>Rhabditida</taxon>
        <taxon>Rhabditina</taxon>
        <taxon>Rhabditomorpha</taxon>
        <taxon>Strongyloidea</taxon>
        <taxon>Trichostrongylidae</taxon>
        <taxon>Trichostrongylus</taxon>
    </lineage>
</organism>
<dbReference type="GO" id="GO:0006325">
    <property type="term" value="P:chromatin organization"/>
    <property type="evidence" value="ECO:0007669"/>
    <property type="project" value="UniProtKB-KW"/>
</dbReference>
<keyword evidence="7" id="KW-0560">Oxidoreductase</keyword>
<comment type="subcellular location">
    <subcellularLocation>
        <location evidence="1">Nucleus</location>
    </subcellularLocation>
</comment>
<evidence type="ECO:0000256" key="3">
    <source>
        <dbReference type="ARBA" id="ARBA00022771"/>
    </source>
</evidence>
<dbReference type="Gene3D" id="2.60.120.650">
    <property type="entry name" value="Cupin"/>
    <property type="match status" value="1"/>
</dbReference>
<evidence type="ECO:0000256" key="11">
    <source>
        <dbReference type="ARBA" id="ARBA00023242"/>
    </source>
</evidence>
<evidence type="ECO:0000256" key="8">
    <source>
        <dbReference type="ARBA" id="ARBA00023004"/>
    </source>
</evidence>
<feature type="compositionally biased region" description="Basic residues" evidence="12">
    <location>
        <begin position="910"/>
        <end position="929"/>
    </location>
</feature>
<dbReference type="InterPro" id="IPR041070">
    <property type="entry name" value="JHD"/>
</dbReference>
<keyword evidence="10" id="KW-0804">Transcription</keyword>
<feature type="compositionally biased region" description="Polar residues" evidence="12">
    <location>
        <begin position="736"/>
        <end position="749"/>
    </location>
</feature>
<feature type="region of interest" description="Disordered" evidence="12">
    <location>
        <begin position="128"/>
        <end position="156"/>
    </location>
</feature>
<sequence>MEWSQQMRTPQIETDQQFGFHEFVPGGSTQPRAAEQFEGMCSTQPGSSGGSVSILRGLLDAHDAETTTDLNPLQHPDQTQGVDARVVSTAISYKPPPSGPLVVAGRDSVIVPATSAVRLSSSDQYVHSKTVPTERVTATEAEDIPQPASSNSNLLPGQEDEAKFSVIDGAVEGKVDDSQVLSVDTMVGLNNHSAGSFNECGICGPANAIWVPEKSETGEPLVEQISEHGQNIKIDPLDTFWIQCDCCERWFHGNCVGVEEYEDVLIDKFHCAPCAETNGPTIMKPILLRHRFAFDDATQTDLPPEVGTEVWIKNFIQSEANIPPPSENHAIVCHNGFEFMDQFNRRDDWKKIYLIEQARGLELRVPEKEENFSLRSIVDIFGRSFKVDTIDVYRQVTHSMSIGAFYDKMISEERPRLYNILSLEFSQNETMRKMISPPILVPELSFVHKLWPDKNDLVNWDPELDYLPSSMKVRQIVEVLEEHRRNKPEVALFCLCGMGGSYTDFHIDFGGSSVWYHIYEGQKVFYVVEPTDEYLELFENYQRSDNKTEVFFGDLLPKGALRRVSIDAGQTLMIPSGWIHAVYTPVDSLVFGGNFLHALNVPMQLRVYEMEQRLKKEVGWEEKYLFPHFELVNWYAARSFILEHLREANDEGNRADKCMLEAALALLPRLREWMRRDKEDKANFTHASFNDVLAKLQREINKQQRMRRSLSPGSMSPKKKPKKRKSEDMEPPSPVEANQSFSTTSSELPCSSGVPPVDSASIVVEREAEKAITSLGTESTSQQDTDLVTDFRLKLTKKGKSYASAIEEKPDPMLEDVNMVQMFARRSHSGRKPRPSAWLAAAVGLDEIEKTSKHLEEVGDQLPLREVVSYEAEMERACEEEEAELLREMNKKKAKDRIGPPSANSATRAAAKKKPTTAKQRLAAKLKLK</sequence>
<dbReference type="Proteomes" id="UP001331761">
    <property type="component" value="Unassembled WGS sequence"/>
</dbReference>
<keyword evidence="11" id="KW-0539">Nucleus</keyword>
<keyword evidence="6" id="KW-0223">Dioxygenase</keyword>
<evidence type="ECO:0000256" key="10">
    <source>
        <dbReference type="ARBA" id="ARBA00023163"/>
    </source>
</evidence>
<dbReference type="InterPro" id="IPR013083">
    <property type="entry name" value="Znf_RING/FYVE/PHD"/>
</dbReference>
<evidence type="ECO:0000256" key="2">
    <source>
        <dbReference type="ARBA" id="ARBA00022723"/>
    </source>
</evidence>
<dbReference type="AlphaFoldDB" id="A0AAN8G2B1"/>
<dbReference type="Pfam" id="PF02373">
    <property type="entry name" value="JmjC"/>
    <property type="match status" value="1"/>
</dbReference>